<comment type="function">
    <text evidence="1 6">Catalyzes the insertion of molybdate into adenylated molybdopterin with the concomitant release of AMP.</text>
</comment>
<gene>
    <name evidence="8" type="primary">glp</name>
    <name evidence="8" type="ORF">ACFOW6_07765</name>
</gene>
<feature type="domain" description="MoaB/Mog" evidence="7">
    <location>
        <begin position="176"/>
        <end position="311"/>
    </location>
</feature>
<dbReference type="EC" id="2.10.1.1" evidence="6"/>
<comment type="catalytic activity">
    <reaction evidence="5">
        <text>adenylyl-molybdopterin + molybdate = Mo-molybdopterin + AMP + H(+)</text>
        <dbReference type="Rhea" id="RHEA:35047"/>
        <dbReference type="ChEBI" id="CHEBI:15378"/>
        <dbReference type="ChEBI" id="CHEBI:36264"/>
        <dbReference type="ChEBI" id="CHEBI:62727"/>
        <dbReference type="ChEBI" id="CHEBI:71302"/>
        <dbReference type="ChEBI" id="CHEBI:456215"/>
        <dbReference type="EC" id="2.10.1.1"/>
    </reaction>
</comment>
<dbReference type="Gene3D" id="3.40.980.10">
    <property type="entry name" value="MoaB/Mog-like domain"/>
    <property type="match status" value="1"/>
</dbReference>
<dbReference type="Gene3D" id="2.40.340.10">
    <property type="entry name" value="MoeA, C-terminal, domain IV"/>
    <property type="match status" value="1"/>
</dbReference>
<keyword evidence="6" id="KW-0479">Metal-binding</keyword>
<comment type="caution">
    <text evidence="8">The sequence shown here is derived from an EMBL/GenBank/DDBJ whole genome shotgun (WGS) entry which is preliminary data.</text>
</comment>
<keyword evidence="6" id="KW-0808">Transferase</keyword>
<dbReference type="Pfam" id="PF00994">
    <property type="entry name" value="MoCF_biosynth"/>
    <property type="match status" value="1"/>
</dbReference>
<sequence length="403" mass="42713">MIPVEEALQRILEKISALPEELVSLDQARGRVLARPVTARVSHPPKAVSAMDGYAVRAADVAGAPVELEVAGHIAAGETFSAELGPGHAVRIFTGAQLPRGADAIVIQEDTEEAGEARVLVRNPVPKGYYVRPEGLDFQAGDIGVSPGKRLSVRDVALAAAMNVPWLHVYRKPRVAVLATGDEVVMPGDAPGPAQIVSSNGLALCSFIEACGGTALNLGIAPDNAEALNSMISGARGADLLVTTGGASVGEHDLIRSGLHDLRMDFWKIAMRPGKPLLFGQLGEVPMLGLPGNPVSTLVCALVFLRPCLDRMQGLSEGKQKMETARLVEGLSENDRRQDYMRALLEHDAEGGLTVRAAPRQDSSMLSTLSHSTALIVRPPHDPARQAGDAVSILRLDNQVYPM</sequence>
<dbReference type="Proteomes" id="UP001595799">
    <property type="component" value="Unassembled WGS sequence"/>
</dbReference>
<keyword evidence="6" id="KW-0460">Magnesium</keyword>
<dbReference type="PANTHER" id="PTHR10192:SF5">
    <property type="entry name" value="GEPHYRIN"/>
    <property type="match status" value="1"/>
</dbReference>
<keyword evidence="6" id="KW-0500">Molybdenum</keyword>
<dbReference type="Pfam" id="PF03453">
    <property type="entry name" value="MoeA_N"/>
    <property type="match status" value="1"/>
</dbReference>
<dbReference type="CDD" id="cd00887">
    <property type="entry name" value="MoeA"/>
    <property type="match status" value="1"/>
</dbReference>
<organism evidence="8 9">
    <name type="scientific">Fodinicurvata halophila</name>
    <dbReference type="NCBI Taxonomy" id="1419723"/>
    <lineage>
        <taxon>Bacteria</taxon>
        <taxon>Pseudomonadati</taxon>
        <taxon>Pseudomonadota</taxon>
        <taxon>Alphaproteobacteria</taxon>
        <taxon>Rhodospirillales</taxon>
        <taxon>Rhodovibrionaceae</taxon>
        <taxon>Fodinicurvata</taxon>
    </lineage>
</organism>
<evidence type="ECO:0000256" key="2">
    <source>
        <dbReference type="ARBA" id="ARBA00005046"/>
    </source>
</evidence>
<evidence type="ECO:0000313" key="8">
    <source>
        <dbReference type="EMBL" id="MFC4351436.1"/>
    </source>
</evidence>
<dbReference type="SUPFAM" id="SSF63867">
    <property type="entry name" value="MoeA C-terminal domain-like"/>
    <property type="match status" value="1"/>
</dbReference>
<dbReference type="Gene3D" id="2.170.190.11">
    <property type="entry name" value="Molybdopterin biosynthesis moea protein, domain 3"/>
    <property type="match status" value="1"/>
</dbReference>
<dbReference type="InterPro" id="IPR036135">
    <property type="entry name" value="MoeA_linker/N_sf"/>
</dbReference>
<dbReference type="EMBL" id="JBHSCW010000003">
    <property type="protein sequence ID" value="MFC4351436.1"/>
    <property type="molecule type" value="Genomic_DNA"/>
</dbReference>
<dbReference type="InterPro" id="IPR005110">
    <property type="entry name" value="MoeA_linker/N"/>
</dbReference>
<comment type="similarity">
    <text evidence="3 6">Belongs to the MoeA family.</text>
</comment>
<dbReference type="NCBIfam" id="NF045515">
    <property type="entry name" value="Glp_gephyrin"/>
    <property type="match status" value="1"/>
</dbReference>
<dbReference type="Pfam" id="PF03454">
    <property type="entry name" value="MoeA_C"/>
    <property type="match status" value="1"/>
</dbReference>
<dbReference type="InterPro" id="IPR036688">
    <property type="entry name" value="MoeA_C_domain_IV_sf"/>
</dbReference>
<evidence type="ECO:0000313" key="9">
    <source>
        <dbReference type="Proteomes" id="UP001595799"/>
    </source>
</evidence>
<evidence type="ECO:0000256" key="6">
    <source>
        <dbReference type="RuleBase" id="RU365090"/>
    </source>
</evidence>
<evidence type="ECO:0000259" key="7">
    <source>
        <dbReference type="SMART" id="SM00852"/>
    </source>
</evidence>
<proteinExistence type="inferred from homology"/>
<evidence type="ECO:0000256" key="1">
    <source>
        <dbReference type="ARBA" id="ARBA00002901"/>
    </source>
</evidence>
<dbReference type="InterPro" id="IPR005111">
    <property type="entry name" value="MoeA_C_domain_IV"/>
</dbReference>
<dbReference type="InterPro" id="IPR038987">
    <property type="entry name" value="MoeA-like"/>
</dbReference>
<dbReference type="SUPFAM" id="SSF63882">
    <property type="entry name" value="MoeA N-terminal region -like"/>
    <property type="match status" value="1"/>
</dbReference>
<dbReference type="InterPro" id="IPR036425">
    <property type="entry name" value="MoaB/Mog-like_dom_sf"/>
</dbReference>
<accession>A0ABV8ULE4</accession>
<evidence type="ECO:0000256" key="4">
    <source>
        <dbReference type="ARBA" id="ARBA00023150"/>
    </source>
</evidence>
<dbReference type="SUPFAM" id="SSF53218">
    <property type="entry name" value="Molybdenum cofactor biosynthesis proteins"/>
    <property type="match status" value="1"/>
</dbReference>
<dbReference type="RefSeq" id="WP_382421767.1">
    <property type="nucleotide sequence ID" value="NZ_JBHSCW010000003.1"/>
</dbReference>
<evidence type="ECO:0000256" key="3">
    <source>
        <dbReference type="ARBA" id="ARBA00010763"/>
    </source>
</evidence>
<keyword evidence="9" id="KW-1185">Reference proteome</keyword>
<evidence type="ECO:0000256" key="5">
    <source>
        <dbReference type="ARBA" id="ARBA00047317"/>
    </source>
</evidence>
<protein>
    <recommendedName>
        <fullName evidence="6">Molybdopterin molybdenumtransferase</fullName>
        <ecNumber evidence="6">2.10.1.1</ecNumber>
    </recommendedName>
</protein>
<dbReference type="Gene3D" id="3.90.105.10">
    <property type="entry name" value="Molybdopterin biosynthesis moea protein, domain 2"/>
    <property type="match status" value="1"/>
</dbReference>
<dbReference type="InterPro" id="IPR001453">
    <property type="entry name" value="MoaB/Mog_dom"/>
</dbReference>
<reference evidence="9" key="1">
    <citation type="journal article" date="2019" name="Int. J. Syst. Evol. Microbiol.">
        <title>The Global Catalogue of Microorganisms (GCM) 10K type strain sequencing project: providing services to taxonomists for standard genome sequencing and annotation.</title>
        <authorList>
            <consortium name="The Broad Institute Genomics Platform"/>
            <consortium name="The Broad Institute Genome Sequencing Center for Infectious Disease"/>
            <person name="Wu L."/>
            <person name="Ma J."/>
        </authorList>
    </citation>
    <scope>NUCLEOTIDE SEQUENCE [LARGE SCALE GENOMIC DNA]</scope>
    <source>
        <strain evidence="9">CECT 8472</strain>
    </source>
</reference>
<keyword evidence="4 6" id="KW-0501">Molybdenum cofactor biosynthesis</keyword>
<dbReference type="PANTHER" id="PTHR10192">
    <property type="entry name" value="MOLYBDOPTERIN BIOSYNTHESIS PROTEIN"/>
    <property type="match status" value="1"/>
</dbReference>
<comment type="pathway">
    <text evidence="2 6">Cofactor biosynthesis; molybdopterin biosynthesis.</text>
</comment>
<name>A0ABV8ULE4_9PROT</name>
<dbReference type="SMART" id="SM00852">
    <property type="entry name" value="MoCF_biosynth"/>
    <property type="match status" value="1"/>
</dbReference>
<comment type="cofactor">
    <cofactor evidence="6">
        <name>Mg(2+)</name>
        <dbReference type="ChEBI" id="CHEBI:18420"/>
    </cofactor>
</comment>